<dbReference type="EMBL" id="SGXD01000005">
    <property type="protein sequence ID" value="RZS80154.1"/>
    <property type="molecule type" value="Genomic_DNA"/>
</dbReference>
<sequence length="231" mass="23560">MGDRTRARTAGALYLLTFITSVPTLALYAAVRDHADFVLGAGSPTGVVTAALLEVALAVTCAATAVTLFPLLRRHSETAAVGFLAARVVEAALILVGVTSMLAVVSLRDGRAAYEVQSLRVAQRVLVEVYDGTFLLGQSLMPVISACCLGTVLLRNGLVPRWIPLLGLAGAPLLLASDVAIACGAYEQGSPVAGVAALPVAGWELALGVTLLLKGFGSAPRGRVLSAAAAA</sequence>
<dbReference type="Pfam" id="PF14329">
    <property type="entry name" value="DUF4386"/>
    <property type="match status" value="1"/>
</dbReference>
<dbReference type="Proteomes" id="UP000293638">
    <property type="component" value="Unassembled WGS sequence"/>
</dbReference>
<feature type="transmembrane region" description="Helical" evidence="1">
    <location>
        <begin position="192"/>
        <end position="213"/>
    </location>
</feature>
<name>A0A4V2F2U9_9ACTN</name>
<proteinExistence type="predicted"/>
<feature type="transmembrane region" description="Helical" evidence="1">
    <location>
        <begin position="134"/>
        <end position="154"/>
    </location>
</feature>
<accession>A0A4V2F2U9</accession>
<protein>
    <submittedName>
        <fullName evidence="2">Uncharacterized protein DUF4386</fullName>
    </submittedName>
</protein>
<feature type="transmembrane region" description="Helical" evidence="1">
    <location>
        <begin position="166"/>
        <end position="186"/>
    </location>
</feature>
<evidence type="ECO:0000313" key="2">
    <source>
        <dbReference type="EMBL" id="RZS80154.1"/>
    </source>
</evidence>
<organism evidence="2 3">
    <name type="scientific">Motilibacter rhizosphaerae</name>
    <dbReference type="NCBI Taxonomy" id="598652"/>
    <lineage>
        <taxon>Bacteria</taxon>
        <taxon>Bacillati</taxon>
        <taxon>Actinomycetota</taxon>
        <taxon>Actinomycetes</taxon>
        <taxon>Motilibacterales</taxon>
        <taxon>Motilibacteraceae</taxon>
        <taxon>Motilibacter</taxon>
    </lineage>
</organism>
<keyword evidence="3" id="KW-1185">Reference proteome</keyword>
<dbReference type="AlphaFoldDB" id="A0A4V2F2U9"/>
<keyword evidence="1" id="KW-0812">Transmembrane</keyword>
<evidence type="ECO:0000256" key="1">
    <source>
        <dbReference type="SAM" id="Phobius"/>
    </source>
</evidence>
<keyword evidence="1" id="KW-1133">Transmembrane helix</keyword>
<reference evidence="2 3" key="1">
    <citation type="submission" date="2019-02" db="EMBL/GenBank/DDBJ databases">
        <title>Genomic Encyclopedia of Type Strains, Phase IV (KMG-IV): sequencing the most valuable type-strain genomes for metagenomic binning, comparative biology and taxonomic classification.</title>
        <authorList>
            <person name="Goeker M."/>
        </authorList>
    </citation>
    <scope>NUCLEOTIDE SEQUENCE [LARGE SCALE GENOMIC DNA]</scope>
    <source>
        <strain evidence="2 3">DSM 45622</strain>
    </source>
</reference>
<dbReference type="InterPro" id="IPR025495">
    <property type="entry name" value="DUF4386"/>
</dbReference>
<comment type="caution">
    <text evidence="2">The sequence shown here is derived from an EMBL/GenBank/DDBJ whole genome shotgun (WGS) entry which is preliminary data.</text>
</comment>
<keyword evidence="1" id="KW-0472">Membrane</keyword>
<gene>
    <name evidence="2" type="ORF">EV189_3635</name>
</gene>
<feature type="transmembrane region" description="Helical" evidence="1">
    <location>
        <begin position="84"/>
        <end position="105"/>
    </location>
</feature>
<evidence type="ECO:0000313" key="3">
    <source>
        <dbReference type="Proteomes" id="UP000293638"/>
    </source>
</evidence>
<feature type="transmembrane region" description="Helical" evidence="1">
    <location>
        <begin position="51"/>
        <end position="72"/>
    </location>
</feature>
<feature type="transmembrane region" description="Helical" evidence="1">
    <location>
        <begin position="12"/>
        <end position="31"/>
    </location>
</feature>